<dbReference type="Pfam" id="PF13505">
    <property type="entry name" value="OMP_b-brl"/>
    <property type="match status" value="1"/>
</dbReference>
<name>A0A1H8ZEQ9_9BACT</name>
<dbReference type="InterPro" id="IPR011250">
    <property type="entry name" value="OMP/PagP_B-barrel"/>
</dbReference>
<keyword evidence="4" id="KW-1185">Reference proteome</keyword>
<dbReference type="OrthoDB" id="1001536at2"/>
<evidence type="ECO:0000256" key="1">
    <source>
        <dbReference type="ARBA" id="ARBA00022729"/>
    </source>
</evidence>
<reference evidence="4" key="1">
    <citation type="submission" date="2016-10" db="EMBL/GenBank/DDBJ databases">
        <authorList>
            <person name="Varghese N."/>
            <person name="Submissions S."/>
        </authorList>
    </citation>
    <scope>NUCLEOTIDE SEQUENCE [LARGE SCALE GENOMIC DNA]</scope>
    <source>
        <strain evidence="4">DSM 24740</strain>
    </source>
</reference>
<organism evidence="3 4">
    <name type="scientific">Neolewinella agarilytica</name>
    <dbReference type="NCBI Taxonomy" id="478744"/>
    <lineage>
        <taxon>Bacteria</taxon>
        <taxon>Pseudomonadati</taxon>
        <taxon>Bacteroidota</taxon>
        <taxon>Saprospiria</taxon>
        <taxon>Saprospirales</taxon>
        <taxon>Lewinellaceae</taxon>
        <taxon>Neolewinella</taxon>
    </lineage>
</organism>
<accession>A0A1H8ZEQ9</accession>
<dbReference type="EMBL" id="FOFB01000001">
    <property type="protein sequence ID" value="SEP62862.1"/>
    <property type="molecule type" value="Genomic_DNA"/>
</dbReference>
<protein>
    <submittedName>
        <fullName evidence="3">Outer membrane protein beta-barrel domain-containing protein</fullName>
    </submittedName>
</protein>
<dbReference type="InterPro" id="IPR027385">
    <property type="entry name" value="Beta-barrel_OMP"/>
</dbReference>
<dbReference type="InParanoid" id="A0A1H8ZEQ9"/>
<proteinExistence type="predicted"/>
<sequence length="206" mass="22791">MQKWIIVLLVFLAGTGLSAQTFRGSVVAGMNISQIDGDALFGFHQPGVNAGLRVVAILNDRWRVGPEILFSQQGAQRPNTSANISIYDSFRLNTLEVPLMAYYKDWRLTAEGGFSYQRLINYEVIGDNGEDVTAQTDLQDNLFALKLGATIYFSPNWGLNVRWSKHILDIDVDNGINTSFKGRSVSVRAVYTFGAGESLPKPIDPE</sequence>
<dbReference type="SUPFAM" id="SSF56925">
    <property type="entry name" value="OMPA-like"/>
    <property type="match status" value="1"/>
</dbReference>
<dbReference type="STRING" id="478744.SAMN05444359_101295"/>
<evidence type="ECO:0000313" key="4">
    <source>
        <dbReference type="Proteomes" id="UP000199021"/>
    </source>
</evidence>
<keyword evidence="1" id="KW-0732">Signal</keyword>
<dbReference type="Proteomes" id="UP000199021">
    <property type="component" value="Unassembled WGS sequence"/>
</dbReference>
<dbReference type="AlphaFoldDB" id="A0A1H8ZEQ9"/>
<dbReference type="RefSeq" id="WP_090165016.1">
    <property type="nucleotide sequence ID" value="NZ_FOFB01000001.1"/>
</dbReference>
<evidence type="ECO:0000259" key="2">
    <source>
        <dbReference type="Pfam" id="PF13505"/>
    </source>
</evidence>
<feature type="domain" description="Outer membrane protein beta-barrel" evidence="2">
    <location>
        <begin position="7"/>
        <end position="193"/>
    </location>
</feature>
<gene>
    <name evidence="3" type="ORF">SAMN05444359_101295</name>
</gene>
<evidence type="ECO:0000313" key="3">
    <source>
        <dbReference type="EMBL" id="SEP62862.1"/>
    </source>
</evidence>